<dbReference type="GeneID" id="106013189"/>
<reference evidence="3" key="1">
    <citation type="submission" date="2025-08" db="UniProtKB">
        <authorList>
            <consortium name="RefSeq"/>
        </authorList>
    </citation>
    <scope>IDENTIFICATION</scope>
</reference>
<sequence>MVHRIHLIIMELSPYVRIKNKNKMAACNNTTSSAKFCACAMLTLFLISCLIGGLEASSKAEYYSLIDDLFTGYKKEVRPSNDYSSASTVTVRMWLLTIDDLEEQDQVCGGLLVHYL</sequence>
<accession>A0ABM1AA08</accession>
<name>A0ABM1AA08_APLCA</name>
<proteinExistence type="predicted"/>
<feature type="domain" description="Neurotransmitter-gated ion-channel ligand-binding" evidence="1">
    <location>
        <begin position="64"/>
        <end position="107"/>
    </location>
</feature>
<evidence type="ECO:0000259" key="1">
    <source>
        <dbReference type="Pfam" id="PF02931"/>
    </source>
</evidence>
<dbReference type="SUPFAM" id="SSF63712">
    <property type="entry name" value="Nicotinic receptor ligand binding domain-like"/>
    <property type="match status" value="1"/>
</dbReference>
<protein>
    <submittedName>
        <fullName evidence="3">Uncharacterized protein LOC106013189</fullName>
    </submittedName>
</protein>
<dbReference type="RefSeq" id="XP_012943693.1">
    <property type="nucleotide sequence ID" value="XM_013088239.2"/>
</dbReference>
<dbReference type="Gene3D" id="2.70.170.10">
    <property type="entry name" value="Neurotransmitter-gated ion-channel ligand-binding domain"/>
    <property type="match status" value="1"/>
</dbReference>
<dbReference type="InterPro" id="IPR036734">
    <property type="entry name" value="Neur_chan_lig-bd_sf"/>
</dbReference>
<gene>
    <name evidence="3" type="primary">LOC106013189</name>
</gene>
<evidence type="ECO:0000313" key="3">
    <source>
        <dbReference type="RefSeq" id="XP_012943693.1"/>
    </source>
</evidence>
<dbReference type="InterPro" id="IPR006202">
    <property type="entry name" value="Neur_chan_lig-bd"/>
</dbReference>
<keyword evidence="2" id="KW-1185">Reference proteome</keyword>
<dbReference type="Pfam" id="PF02931">
    <property type="entry name" value="Neur_chan_LBD"/>
    <property type="match status" value="1"/>
</dbReference>
<dbReference type="Proteomes" id="UP000694888">
    <property type="component" value="Unplaced"/>
</dbReference>
<organism evidence="2 3">
    <name type="scientific">Aplysia californica</name>
    <name type="common">California sea hare</name>
    <dbReference type="NCBI Taxonomy" id="6500"/>
    <lineage>
        <taxon>Eukaryota</taxon>
        <taxon>Metazoa</taxon>
        <taxon>Spiralia</taxon>
        <taxon>Lophotrochozoa</taxon>
        <taxon>Mollusca</taxon>
        <taxon>Gastropoda</taxon>
        <taxon>Heterobranchia</taxon>
        <taxon>Euthyneura</taxon>
        <taxon>Tectipleura</taxon>
        <taxon>Aplysiida</taxon>
        <taxon>Aplysioidea</taxon>
        <taxon>Aplysiidae</taxon>
        <taxon>Aplysia</taxon>
    </lineage>
</organism>
<evidence type="ECO:0000313" key="2">
    <source>
        <dbReference type="Proteomes" id="UP000694888"/>
    </source>
</evidence>